<name>A0ABP0YND4_9ROSI</name>
<organism evidence="1 2">
    <name type="scientific">Citrullus colocynthis</name>
    <name type="common">colocynth</name>
    <dbReference type="NCBI Taxonomy" id="252529"/>
    <lineage>
        <taxon>Eukaryota</taxon>
        <taxon>Viridiplantae</taxon>
        <taxon>Streptophyta</taxon>
        <taxon>Embryophyta</taxon>
        <taxon>Tracheophyta</taxon>
        <taxon>Spermatophyta</taxon>
        <taxon>Magnoliopsida</taxon>
        <taxon>eudicotyledons</taxon>
        <taxon>Gunneridae</taxon>
        <taxon>Pentapetalae</taxon>
        <taxon>rosids</taxon>
        <taxon>fabids</taxon>
        <taxon>Cucurbitales</taxon>
        <taxon>Cucurbitaceae</taxon>
        <taxon>Benincaseae</taxon>
        <taxon>Citrullus</taxon>
    </lineage>
</organism>
<gene>
    <name evidence="1" type="ORF">CITCOLO1_LOCUS12087</name>
</gene>
<evidence type="ECO:0000313" key="2">
    <source>
        <dbReference type="Proteomes" id="UP001642487"/>
    </source>
</evidence>
<accession>A0ABP0YND4</accession>
<keyword evidence="2" id="KW-1185">Reference proteome</keyword>
<evidence type="ECO:0000313" key="1">
    <source>
        <dbReference type="EMBL" id="CAK9320047.1"/>
    </source>
</evidence>
<reference evidence="1 2" key="1">
    <citation type="submission" date="2024-03" db="EMBL/GenBank/DDBJ databases">
        <authorList>
            <person name="Gkanogiannis A."/>
            <person name="Becerra Lopez-Lavalle L."/>
        </authorList>
    </citation>
    <scope>NUCLEOTIDE SEQUENCE [LARGE SCALE GENOMIC DNA]</scope>
</reference>
<proteinExistence type="predicted"/>
<dbReference type="EMBL" id="OZ021738">
    <property type="protein sequence ID" value="CAK9320047.1"/>
    <property type="molecule type" value="Genomic_DNA"/>
</dbReference>
<sequence length="103" mass="11158">MLEIGVKAAGLAPVRSSSGRRTSPLKLKSRPLRRSLVWDKSAPINAPLIKLPPLDSGGLEASSLSIDAIVEPSGTSRRCSCGESVQLDENHRSLLSRQKRSRR</sequence>
<dbReference type="Proteomes" id="UP001642487">
    <property type="component" value="Chromosome 4"/>
</dbReference>
<protein>
    <submittedName>
        <fullName evidence="1">Uncharacterized protein</fullName>
    </submittedName>
</protein>